<evidence type="ECO:0000256" key="9">
    <source>
        <dbReference type="PIRSR" id="PIRSR605493-1"/>
    </source>
</evidence>
<dbReference type="AlphaFoldDB" id="A0A2V4AT61"/>
<comment type="function">
    <text evidence="7 10">Catalyzes the aldol cleavage of 4-hydroxy-4-methyl-2-oxoglutarate (HMG) into 2 molecules of pyruvate. Also contains a secondary oxaloacetate (OAA) decarboxylase activity due to the common pyruvate enolate transition state formed following C-C bond cleavage in the retro-aldol and decarboxylation reactions.</text>
</comment>
<dbReference type="GO" id="GO:0046872">
    <property type="term" value="F:metal ion binding"/>
    <property type="evidence" value="ECO:0007669"/>
    <property type="project" value="UniProtKB-KW"/>
</dbReference>
<dbReference type="Gene3D" id="3.50.30.40">
    <property type="entry name" value="Ribonuclease E inhibitor RraA/RraA-like"/>
    <property type="match status" value="1"/>
</dbReference>
<dbReference type="Pfam" id="PF03737">
    <property type="entry name" value="RraA-like"/>
    <property type="match status" value="1"/>
</dbReference>
<evidence type="ECO:0000256" key="1">
    <source>
        <dbReference type="ARBA" id="ARBA00001342"/>
    </source>
</evidence>
<feature type="binding site" evidence="9">
    <location>
        <position position="97"/>
    </location>
    <ligand>
        <name>substrate</name>
    </ligand>
</feature>
<dbReference type="CDD" id="cd16841">
    <property type="entry name" value="RraA_family"/>
    <property type="match status" value="1"/>
</dbReference>
<dbReference type="OrthoDB" id="943692at2"/>
<evidence type="ECO:0000256" key="10">
    <source>
        <dbReference type="RuleBase" id="RU004338"/>
    </source>
</evidence>
<dbReference type="SUPFAM" id="SSF89562">
    <property type="entry name" value="RraA-like"/>
    <property type="match status" value="1"/>
</dbReference>
<dbReference type="GO" id="GO:0047443">
    <property type="term" value="F:4-hydroxy-4-methyl-2-oxoglutarate aldolase activity"/>
    <property type="evidence" value="ECO:0007669"/>
    <property type="project" value="UniProtKB-EC"/>
</dbReference>
<dbReference type="PANTHER" id="PTHR33254:SF4">
    <property type="entry name" value="4-HYDROXY-4-METHYL-2-OXOGLUTARATE ALDOLASE 3-RELATED"/>
    <property type="match status" value="1"/>
</dbReference>
<gene>
    <name evidence="11" type="ORF">BAY60_23275</name>
</gene>
<organism evidence="11 12">
    <name type="scientific">Prauserella muralis</name>
    <dbReference type="NCBI Taxonomy" id="588067"/>
    <lineage>
        <taxon>Bacteria</taxon>
        <taxon>Bacillati</taxon>
        <taxon>Actinomycetota</taxon>
        <taxon>Actinomycetes</taxon>
        <taxon>Pseudonocardiales</taxon>
        <taxon>Pseudonocardiaceae</taxon>
        <taxon>Prauserella</taxon>
    </lineage>
</organism>
<keyword evidence="5 9" id="KW-0479">Metal-binding</keyword>
<accession>A0A2V4AT61</accession>
<evidence type="ECO:0000256" key="4">
    <source>
        <dbReference type="ARBA" id="ARBA00011233"/>
    </source>
</evidence>
<comment type="catalytic activity">
    <reaction evidence="8 10">
        <text>oxaloacetate + H(+) = pyruvate + CO2</text>
        <dbReference type="Rhea" id="RHEA:15641"/>
        <dbReference type="ChEBI" id="CHEBI:15361"/>
        <dbReference type="ChEBI" id="CHEBI:15378"/>
        <dbReference type="ChEBI" id="CHEBI:16452"/>
        <dbReference type="ChEBI" id="CHEBI:16526"/>
        <dbReference type="EC" id="4.1.1.112"/>
    </reaction>
</comment>
<dbReference type="InterPro" id="IPR005493">
    <property type="entry name" value="RraA/RraA-like"/>
</dbReference>
<dbReference type="InterPro" id="IPR010203">
    <property type="entry name" value="RraA"/>
</dbReference>
<dbReference type="NCBIfam" id="NF006875">
    <property type="entry name" value="PRK09372.1"/>
    <property type="match status" value="1"/>
</dbReference>
<evidence type="ECO:0000256" key="8">
    <source>
        <dbReference type="ARBA" id="ARBA00047973"/>
    </source>
</evidence>
<comment type="cofactor">
    <cofactor evidence="2 10">
        <name>a divalent metal cation</name>
        <dbReference type="ChEBI" id="CHEBI:60240"/>
    </cofactor>
</comment>
<evidence type="ECO:0000256" key="7">
    <source>
        <dbReference type="ARBA" id="ARBA00025046"/>
    </source>
</evidence>
<keyword evidence="9" id="KW-0460">Magnesium</keyword>
<dbReference type="InterPro" id="IPR036704">
    <property type="entry name" value="RraA/RraA-like_sf"/>
</dbReference>
<reference evidence="11 12" key="1">
    <citation type="submission" date="2016-07" db="EMBL/GenBank/DDBJ databases">
        <title>Draft genome sequence of Prauserella muralis DSM 45305, isolated from a mould-covered wall in an indoor environment.</title>
        <authorList>
            <person name="Ruckert C."/>
            <person name="Albersmeier A."/>
            <person name="Jiang C.-L."/>
            <person name="Jiang Y."/>
            <person name="Kalinowski J."/>
            <person name="Schneider O."/>
            <person name="Winkler A."/>
            <person name="Zotchev S.B."/>
        </authorList>
    </citation>
    <scope>NUCLEOTIDE SEQUENCE [LARGE SCALE GENOMIC DNA]</scope>
    <source>
        <strain evidence="11 12">DSM 45305</strain>
    </source>
</reference>
<evidence type="ECO:0000256" key="5">
    <source>
        <dbReference type="ARBA" id="ARBA00022723"/>
    </source>
</evidence>
<comment type="subunit">
    <text evidence="4 10">Homotrimer.</text>
</comment>
<comment type="similarity">
    <text evidence="3 10">Belongs to the class II aldolase/RraA-like family.</text>
</comment>
<sequence length="156" mass="16004">MTVSTADLVDEHGDRLLVCDTQFRQFGAHREFSGRVRTVSCYQDNGAVRELLRTPGDGCVLVVDGGGSVHTALTGDLIARSAADNGWAGLVVHGAVRDSAVLATLPLGIKALGTNPRKSAKTGAGAVDVPVGFGGITFTPGDTVYADDDGVVVLPG</sequence>
<evidence type="ECO:0000313" key="12">
    <source>
        <dbReference type="Proteomes" id="UP000249915"/>
    </source>
</evidence>
<dbReference type="NCBIfam" id="TIGR01935">
    <property type="entry name" value="NOT-MenG"/>
    <property type="match status" value="1"/>
</dbReference>
<feature type="binding site" evidence="9">
    <location>
        <begin position="75"/>
        <end position="78"/>
    </location>
    <ligand>
        <name>substrate</name>
    </ligand>
</feature>
<dbReference type="EC" id="4.1.1.112" evidence="10"/>
<evidence type="ECO:0000256" key="3">
    <source>
        <dbReference type="ARBA" id="ARBA00008621"/>
    </source>
</evidence>
<dbReference type="Proteomes" id="UP000249915">
    <property type="component" value="Unassembled WGS sequence"/>
</dbReference>
<evidence type="ECO:0000256" key="6">
    <source>
        <dbReference type="ARBA" id="ARBA00023239"/>
    </source>
</evidence>
<dbReference type="EC" id="4.1.3.17" evidence="10"/>
<feature type="binding site" evidence="9">
    <location>
        <position position="98"/>
    </location>
    <ligand>
        <name>Mg(2+)</name>
        <dbReference type="ChEBI" id="CHEBI:18420"/>
    </ligand>
</feature>
<proteinExistence type="inferred from homology"/>
<protein>
    <recommendedName>
        <fullName evidence="10">4-hydroxy-4-methyl-2-oxoglutarate aldolase</fullName>
        <shortName evidence="10">HMG aldolase</shortName>
        <ecNumber evidence="10">4.1.1.112</ecNumber>
        <ecNumber evidence="10">4.1.3.17</ecNumber>
    </recommendedName>
    <alternativeName>
        <fullName evidence="10">Oxaloacetate decarboxylase</fullName>
    </alternativeName>
</protein>
<dbReference type="GO" id="GO:0008428">
    <property type="term" value="F:ribonuclease inhibitor activity"/>
    <property type="evidence" value="ECO:0007669"/>
    <property type="project" value="InterPro"/>
</dbReference>
<dbReference type="EMBL" id="MASW01000005">
    <property type="protein sequence ID" value="PXY22731.1"/>
    <property type="molecule type" value="Genomic_DNA"/>
</dbReference>
<dbReference type="GO" id="GO:0051252">
    <property type="term" value="P:regulation of RNA metabolic process"/>
    <property type="evidence" value="ECO:0007669"/>
    <property type="project" value="InterPro"/>
</dbReference>
<dbReference type="RefSeq" id="WP_112283333.1">
    <property type="nucleotide sequence ID" value="NZ_MASW01000005.1"/>
</dbReference>
<dbReference type="PANTHER" id="PTHR33254">
    <property type="entry name" value="4-HYDROXY-4-METHYL-2-OXOGLUTARATE ALDOLASE 3-RELATED"/>
    <property type="match status" value="1"/>
</dbReference>
<dbReference type="GO" id="GO:0008948">
    <property type="term" value="F:oxaloacetate decarboxylase activity"/>
    <property type="evidence" value="ECO:0007669"/>
    <property type="project" value="UniProtKB-EC"/>
</dbReference>
<evidence type="ECO:0000313" key="11">
    <source>
        <dbReference type="EMBL" id="PXY22731.1"/>
    </source>
</evidence>
<comment type="cofactor">
    <cofactor evidence="9">
        <name>Mg(2+)</name>
        <dbReference type="ChEBI" id="CHEBI:18420"/>
    </cofactor>
</comment>
<keyword evidence="6 10" id="KW-0456">Lyase</keyword>
<comment type="caution">
    <text evidence="11">The sequence shown here is derived from an EMBL/GenBank/DDBJ whole genome shotgun (WGS) entry which is preliminary data.</text>
</comment>
<comment type="catalytic activity">
    <reaction evidence="1 10">
        <text>4-hydroxy-4-methyl-2-oxoglutarate = 2 pyruvate</text>
        <dbReference type="Rhea" id="RHEA:22748"/>
        <dbReference type="ChEBI" id="CHEBI:15361"/>
        <dbReference type="ChEBI" id="CHEBI:58276"/>
        <dbReference type="EC" id="4.1.3.17"/>
    </reaction>
</comment>
<evidence type="ECO:0000256" key="2">
    <source>
        <dbReference type="ARBA" id="ARBA00001968"/>
    </source>
</evidence>
<name>A0A2V4AT61_9PSEU</name>
<keyword evidence="12" id="KW-1185">Reference proteome</keyword>